<accession>A0A507EDA3</accession>
<keyword evidence="7" id="KW-0539">Nucleus</keyword>
<dbReference type="STRING" id="109895.A0A507EDA3"/>
<evidence type="ECO:0000256" key="2">
    <source>
        <dbReference type="ARBA" id="ARBA00022448"/>
    </source>
</evidence>
<feature type="compositionally biased region" description="Low complexity" evidence="10">
    <location>
        <begin position="1984"/>
        <end position="2003"/>
    </location>
</feature>
<feature type="domain" description="Nucleoporin Nup188 N-terminal" evidence="11">
    <location>
        <begin position="64"/>
        <end position="346"/>
    </location>
</feature>
<name>A0A507EDA3_9FUNG</name>
<dbReference type="GO" id="GO:0044611">
    <property type="term" value="C:nuclear pore inner ring"/>
    <property type="evidence" value="ECO:0007669"/>
    <property type="project" value="TreeGrafter"/>
</dbReference>
<keyword evidence="4" id="KW-0653">Protein transport</keyword>
<evidence type="ECO:0000259" key="11">
    <source>
        <dbReference type="Pfam" id="PF10487"/>
    </source>
</evidence>
<evidence type="ECO:0000256" key="3">
    <source>
        <dbReference type="ARBA" id="ARBA00022816"/>
    </source>
</evidence>
<keyword evidence="6" id="KW-0906">Nuclear pore complex</keyword>
<keyword evidence="14" id="KW-1185">Reference proteome</keyword>
<evidence type="ECO:0000256" key="5">
    <source>
        <dbReference type="ARBA" id="ARBA00023010"/>
    </source>
</evidence>
<evidence type="ECO:0000259" key="12">
    <source>
        <dbReference type="Pfam" id="PF21093"/>
    </source>
</evidence>
<gene>
    <name evidence="13" type="ORF">PhCBS80983_g01289</name>
</gene>
<feature type="region of interest" description="Disordered" evidence="10">
    <location>
        <begin position="1984"/>
        <end position="2005"/>
    </location>
</feature>
<feature type="compositionally biased region" description="Low complexity" evidence="10">
    <location>
        <begin position="1927"/>
        <end position="1944"/>
    </location>
</feature>
<dbReference type="Proteomes" id="UP000318582">
    <property type="component" value="Unassembled WGS sequence"/>
</dbReference>
<keyword evidence="2" id="KW-0813">Transport</keyword>
<keyword evidence="5" id="KW-0811">Translocation</keyword>
<comment type="caution">
    <text evidence="13">The sequence shown here is derived from an EMBL/GenBank/DDBJ whole genome shotgun (WGS) entry which is preliminary data.</text>
</comment>
<evidence type="ECO:0000256" key="8">
    <source>
        <dbReference type="ARBA" id="ARBA00038387"/>
    </source>
</evidence>
<dbReference type="Pfam" id="PF10487">
    <property type="entry name" value="Nup188_N"/>
    <property type="match status" value="1"/>
</dbReference>
<dbReference type="InterPro" id="IPR048883">
    <property type="entry name" value="Nup188_N-subdom_III"/>
</dbReference>
<dbReference type="GO" id="GO:0051028">
    <property type="term" value="P:mRNA transport"/>
    <property type="evidence" value="ECO:0007669"/>
    <property type="project" value="UniProtKB-KW"/>
</dbReference>
<dbReference type="GO" id="GO:0017056">
    <property type="term" value="F:structural constituent of nuclear pore"/>
    <property type="evidence" value="ECO:0007669"/>
    <property type="project" value="InterPro"/>
</dbReference>
<dbReference type="GO" id="GO:0006606">
    <property type="term" value="P:protein import into nucleus"/>
    <property type="evidence" value="ECO:0007669"/>
    <property type="project" value="TreeGrafter"/>
</dbReference>
<reference evidence="13 14" key="1">
    <citation type="journal article" date="2019" name="Sci. Rep.">
        <title>Comparative genomics of chytrid fungi reveal insights into the obligate biotrophic and pathogenic lifestyle of Synchytrium endobioticum.</title>
        <authorList>
            <person name="van de Vossenberg B.T.L.H."/>
            <person name="Warris S."/>
            <person name="Nguyen H.D.T."/>
            <person name="van Gent-Pelzer M.P.E."/>
            <person name="Joly D.L."/>
            <person name="van de Geest H.C."/>
            <person name="Bonants P.J.M."/>
            <person name="Smith D.S."/>
            <person name="Levesque C.A."/>
            <person name="van der Lee T.A.J."/>
        </authorList>
    </citation>
    <scope>NUCLEOTIDE SEQUENCE [LARGE SCALE GENOMIC DNA]</scope>
    <source>
        <strain evidence="13 14">CBS 809.83</strain>
    </source>
</reference>
<evidence type="ECO:0000256" key="6">
    <source>
        <dbReference type="ARBA" id="ARBA00023132"/>
    </source>
</evidence>
<dbReference type="EMBL" id="QEAQ01000009">
    <property type="protein sequence ID" value="TPX61168.1"/>
    <property type="molecule type" value="Genomic_DNA"/>
</dbReference>
<sequence length="2105" mass="234941">MGARAVVRELVVGDYEGISCPTWTRKALWQAVENDRERRCSSEEFAANLVAHREALRNGVKWYKQSNSESRKKITDRAVKPKADFVVRMSKLMDLDEVQCEAILETCIKDDIEAPAVRRHIDWSQLKEIDYDDERLVVAVQQQYLNEREETLLTMAAIIRAADDEDHQFHHIIREFVRSTFDTEGSGQRLHHQLKTAIEGRIPPDVAADTVWASTWAMQYVKEQRLILQIIFLVYYTVTPFQPADASALICTIVEDFDFGRNQSNESLLDEESSTMSKHVSDLCVMVAIQVVRVTKFQENEDTLPTSEGEKAMKEIHLAMDRRALASSGRGDPVGPVLLAWGLLVQQLYSAEIEGYEDYADAEHFTEASNTAKNSWKNPQIMIQQAYMYYEAVAYLVVALQGPMVVDEHVALGYKSLIKDLITRLQSTVQNASSLPGREDLVECMTLVFANEEQLSLEWWEYDYSIRERRSLLDAARTAFPVDFVSLIRLLASLTSSAQTATYVFRYFKSLSTLADHFRPYDYVEDPFAQSEIGTSIYRCKGNSQGIVYGARDIYLEPPTGTVGQQINFDPPILLLSFQYSGWHLLLSILDSFLHGAGTIIGQQLDQCTSGTPETVSEILNLFNTFLEHADEALLAEFIAHISGVTTKSPTWKEKTAEHFVGLICQVLNRACTLSAPPIKLLTSCMTCLAKLLPYFPDAVWKNLRVDGLFPRHSSSVRLTPTNSYMEEVLLPAEIAAGRYPTTMAFLDLVSALIKDAQTLRPQDSPLTPEEEALETDFWEARRSSRLMDAFAQRVGGVENRILLERKFIGHAKSKEASILRSEVLFAAVIYIHSQVFPKHGTWRYAYVEHKFQLGLRVLQIFNQIMADSTWAHPDRPHKASALVDFSAVQEYLARSYLVDGSLYQLTPLLDTVGIGNDCPLTFYRNLQVQSARTTEECIEHALKFIKYLLKRRKIGGMKMSLLEYALLDRTVHNSSQEDAVELVQVVGRYIAYENYRPIPMLATEVLTLLCAVAADWKPRPPSFAGYLGLDVYQFVASIVRLLRDDRPSATAHEELQTALYNLVTIVIATQPGLGAMLLTGEASRPTLPKSVVELLASTAEQPTKEGELSNLSVLVPALALLAKWKDTLDSKPTTLPAAMRVLDALWQNAPQYMIILDKLRARPEFWNHLDQVFADDPVVPSEEPFVGCEEHTYSEDHDEVRRFCYSKLVRTYALRILAFEVYFTRGGNENRAVVSVAKRIFEAKNAEQDGGGVVLFTDNSTLPYRSDLATELLQIGTALNIPVTLSAYKLLTWSDDLDADAQFGDNFMYDLDLLRAKLHTHIQYRADDHDEEVYADFLSRLCAINHNRSMTDAHFSMVRAWKQFVKVLATIQLADHAVAEQQGGVKFAITADHAYRMMRGLTDRVGDEHRPDLMVVKYRSELCNLLPFLMATWEDLTLSTTGISSEAGPEETAQRAAELVEHFHRCMSTEHYELGPAGVFSQFPFHIELLAAIGFGLRVLRANATEATTRNAEMRHTLQKLLPAVCKGLALMLKGLGSGLAMQLDGHDDNNDADKQHRRQINIAMSCLIQLVSFSEMMDPATTIAIMDRHDLVPCLVVTFQKAVSGTYQTWPAFAEDVMAVLLTIAETPLGAERLAVEHALVCFANNSLTPVLSEGGVVPYGNPRFPPPQQHQPISTATMSHAHHRRSPWHRVWCGMIAVSTQLVQFLGSSAPLVDEATGFVRVYQHQITRAIDVGQDPDVTVGRLEEMKNVTELFYAVAAWADRARARAREGGSKEGDKEGEGRERECPDYSVLEPYADYALQMVAHFAYLFENPNEMHARIVVPGAARASEAAIDANSTATTTATQVGLKTPYCNSTNTNASNYNSSTMEQSVMGATAAATATRTHWEAAKGMLGVVRNVLQYLRLATDADRMVVGECEGSEIQPQGQEQQQHHQQQQQGQQMLLFQPTMAVHGGQAATMGTLFGLVRRMAGLVTAAAAASHTSTTSNTSPTSPTSSQHSTDIEHTLTHAATHLTPPTDLLLITEHALILAVTQLVMYRRAVGEGDEVGKEMVGEVEGVVRAVEAALTRGQKENAGRARKEGEKLLAVLKVLDMFRAAEFGR</sequence>
<protein>
    <recommendedName>
        <fullName evidence="9">Nucleoporin NUP188</fullName>
    </recommendedName>
</protein>
<organism evidence="13 14">
    <name type="scientific">Powellomyces hirtus</name>
    <dbReference type="NCBI Taxonomy" id="109895"/>
    <lineage>
        <taxon>Eukaryota</taxon>
        <taxon>Fungi</taxon>
        <taxon>Fungi incertae sedis</taxon>
        <taxon>Chytridiomycota</taxon>
        <taxon>Chytridiomycota incertae sedis</taxon>
        <taxon>Chytridiomycetes</taxon>
        <taxon>Spizellomycetales</taxon>
        <taxon>Powellomycetaceae</taxon>
        <taxon>Powellomyces</taxon>
    </lineage>
</organism>
<feature type="domain" description="Nucleoporin Nup188 N-terminal subdomain III" evidence="12">
    <location>
        <begin position="577"/>
        <end position="773"/>
    </location>
</feature>
<dbReference type="InterPro" id="IPR018864">
    <property type="entry name" value="Nucleoporin_Nup188_N"/>
</dbReference>
<evidence type="ECO:0000256" key="1">
    <source>
        <dbReference type="ARBA" id="ARBA00004567"/>
    </source>
</evidence>
<comment type="similarity">
    <text evidence="8">Belongs to the Nup188 family.</text>
</comment>
<evidence type="ECO:0000313" key="14">
    <source>
        <dbReference type="Proteomes" id="UP000318582"/>
    </source>
</evidence>
<dbReference type="InterPro" id="IPR016024">
    <property type="entry name" value="ARM-type_fold"/>
</dbReference>
<dbReference type="InterPro" id="IPR044840">
    <property type="entry name" value="Nup188"/>
</dbReference>
<dbReference type="PANTHER" id="PTHR31431">
    <property type="entry name" value="NUCLEOPORIN NUP188 HOMOLOG"/>
    <property type="match status" value="1"/>
</dbReference>
<evidence type="ECO:0000256" key="7">
    <source>
        <dbReference type="ARBA" id="ARBA00023242"/>
    </source>
</evidence>
<evidence type="ECO:0000256" key="9">
    <source>
        <dbReference type="ARBA" id="ARBA00040174"/>
    </source>
</evidence>
<keyword evidence="3" id="KW-0509">mRNA transport</keyword>
<dbReference type="PANTHER" id="PTHR31431:SF1">
    <property type="entry name" value="NUCLEOPORIN NUP188"/>
    <property type="match status" value="1"/>
</dbReference>
<dbReference type="GO" id="GO:0006405">
    <property type="term" value="P:RNA export from nucleus"/>
    <property type="evidence" value="ECO:0007669"/>
    <property type="project" value="TreeGrafter"/>
</dbReference>
<dbReference type="SUPFAM" id="SSF48371">
    <property type="entry name" value="ARM repeat"/>
    <property type="match status" value="1"/>
</dbReference>
<evidence type="ECO:0000313" key="13">
    <source>
        <dbReference type="EMBL" id="TPX61168.1"/>
    </source>
</evidence>
<evidence type="ECO:0000256" key="10">
    <source>
        <dbReference type="SAM" id="MobiDB-lite"/>
    </source>
</evidence>
<proteinExistence type="inferred from homology"/>
<feature type="domain" description="Nucleoporin Nup188 N-terminal subdomain III" evidence="12">
    <location>
        <begin position="823"/>
        <end position="1082"/>
    </location>
</feature>
<dbReference type="Gene3D" id="1.25.10.70">
    <property type="match status" value="1"/>
</dbReference>
<dbReference type="Pfam" id="PF21093">
    <property type="entry name" value="Nup188_N-subdom_III"/>
    <property type="match status" value="2"/>
</dbReference>
<comment type="subcellular location">
    <subcellularLocation>
        <location evidence="1">Nucleus</location>
        <location evidence="1">Nuclear pore complex</location>
    </subcellularLocation>
</comment>
<evidence type="ECO:0000256" key="4">
    <source>
        <dbReference type="ARBA" id="ARBA00022927"/>
    </source>
</evidence>
<feature type="region of interest" description="Disordered" evidence="10">
    <location>
        <begin position="1923"/>
        <end position="1944"/>
    </location>
</feature>